<evidence type="ECO:0000256" key="2">
    <source>
        <dbReference type="ARBA" id="ARBA00006542"/>
    </source>
</evidence>
<dbReference type="InterPro" id="IPR011051">
    <property type="entry name" value="RmlC_Cupin_sf"/>
</dbReference>
<comment type="pathway">
    <text evidence="1">Carbohydrate degradation; glycolysis; D-glyceraldehyde 3-phosphate and glycerone phosphate from D-glucose: step 2/4.</text>
</comment>
<protein>
    <recommendedName>
        <fullName evidence="3">glucose-6-phosphate isomerase</fullName>
        <ecNumber evidence="3">5.3.1.9</ecNumber>
    </recommendedName>
</protein>
<dbReference type="Gene3D" id="2.60.120.10">
    <property type="entry name" value="Jelly Rolls"/>
    <property type="match status" value="1"/>
</dbReference>
<dbReference type="UniPathway" id="UPA00109">
    <property type="reaction ID" value="UER00181"/>
</dbReference>
<evidence type="ECO:0000256" key="4">
    <source>
        <dbReference type="ARBA" id="ARBA00022432"/>
    </source>
</evidence>
<evidence type="ECO:0000256" key="3">
    <source>
        <dbReference type="ARBA" id="ARBA00011952"/>
    </source>
</evidence>
<gene>
    <name evidence="8" type="ORF">UFOPK2788_00019</name>
</gene>
<comment type="similarity">
    <text evidence="2">Belongs to the archaeal-type GPI family.</text>
</comment>
<dbReference type="EC" id="5.3.1.9" evidence="3"/>
<sequence length="191" mass="20589">MTSFAVPPINPHQITLDASAGALTPSGPTLVRRLSDLAGCFENTKTYEAEVAASNPIVYQVISSTVPELPRELPQSITTIFAGTCGGELYMTKGHQHPDPQGEIYFGLEGIGGIIMFDGKEKKYVEITPGKIGYIPPGWAHRSINSGTTPYKFLAVYPGSAGHDYGWVLKNGMGLRGFSENGKLLLKDFII</sequence>
<dbReference type="GO" id="GO:0004347">
    <property type="term" value="F:glucose-6-phosphate isomerase activity"/>
    <property type="evidence" value="ECO:0007669"/>
    <property type="project" value="UniProtKB-EC"/>
</dbReference>
<evidence type="ECO:0000256" key="6">
    <source>
        <dbReference type="ARBA" id="ARBA00029321"/>
    </source>
</evidence>
<evidence type="ECO:0000259" key="7">
    <source>
        <dbReference type="Pfam" id="PF06560"/>
    </source>
</evidence>
<keyword evidence="4" id="KW-0312">Gluconeogenesis</keyword>
<dbReference type="GO" id="GO:0005737">
    <property type="term" value="C:cytoplasm"/>
    <property type="evidence" value="ECO:0007669"/>
    <property type="project" value="InterPro"/>
</dbReference>
<dbReference type="InterPro" id="IPR010551">
    <property type="entry name" value="G6P_isomerase_prok"/>
</dbReference>
<dbReference type="GO" id="GO:0006096">
    <property type="term" value="P:glycolytic process"/>
    <property type="evidence" value="ECO:0007669"/>
    <property type="project" value="UniProtKB-UniPathway"/>
</dbReference>
<reference evidence="8" key="1">
    <citation type="submission" date="2020-05" db="EMBL/GenBank/DDBJ databases">
        <authorList>
            <person name="Chiriac C."/>
            <person name="Salcher M."/>
            <person name="Ghai R."/>
            <person name="Kavagutti S V."/>
        </authorList>
    </citation>
    <scope>NUCLEOTIDE SEQUENCE</scope>
</reference>
<keyword evidence="5" id="KW-0324">Glycolysis</keyword>
<dbReference type="GO" id="GO:0006094">
    <property type="term" value="P:gluconeogenesis"/>
    <property type="evidence" value="ECO:0007669"/>
    <property type="project" value="UniProtKB-KW"/>
</dbReference>
<organism evidence="8">
    <name type="scientific">freshwater metagenome</name>
    <dbReference type="NCBI Taxonomy" id="449393"/>
    <lineage>
        <taxon>unclassified sequences</taxon>
        <taxon>metagenomes</taxon>
        <taxon>ecological metagenomes</taxon>
    </lineage>
</organism>
<dbReference type="EMBL" id="CAEZYV010000002">
    <property type="protein sequence ID" value="CAB4728262.1"/>
    <property type="molecule type" value="Genomic_DNA"/>
</dbReference>
<dbReference type="InterPro" id="IPR014710">
    <property type="entry name" value="RmlC-like_jellyroll"/>
</dbReference>
<name>A0A6J6S0H2_9ZZZZ</name>
<evidence type="ECO:0000313" key="8">
    <source>
        <dbReference type="EMBL" id="CAB4728262.1"/>
    </source>
</evidence>
<evidence type="ECO:0000256" key="1">
    <source>
        <dbReference type="ARBA" id="ARBA00004926"/>
    </source>
</evidence>
<comment type="catalytic activity">
    <reaction evidence="6">
        <text>alpha-D-glucose 6-phosphate = beta-D-fructose 6-phosphate</text>
        <dbReference type="Rhea" id="RHEA:11816"/>
        <dbReference type="ChEBI" id="CHEBI:57634"/>
        <dbReference type="ChEBI" id="CHEBI:58225"/>
        <dbReference type="EC" id="5.3.1.9"/>
    </reaction>
</comment>
<dbReference type="CDD" id="cd02218">
    <property type="entry name" value="cupin_PGI"/>
    <property type="match status" value="1"/>
</dbReference>
<accession>A0A6J6S0H2</accession>
<feature type="domain" description="Glucose-6-phosphate isomerase prokaryote" evidence="7">
    <location>
        <begin position="31"/>
        <end position="176"/>
    </location>
</feature>
<dbReference type="SUPFAM" id="SSF51182">
    <property type="entry name" value="RmlC-like cupins"/>
    <property type="match status" value="1"/>
</dbReference>
<evidence type="ECO:0000256" key="5">
    <source>
        <dbReference type="ARBA" id="ARBA00023152"/>
    </source>
</evidence>
<dbReference type="Pfam" id="PF06560">
    <property type="entry name" value="GPI"/>
    <property type="match status" value="1"/>
</dbReference>
<dbReference type="AlphaFoldDB" id="A0A6J6S0H2"/>
<proteinExistence type="inferred from homology"/>